<dbReference type="Gene3D" id="1.10.1740.10">
    <property type="match status" value="1"/>
</dbReference>
<accession>A0A543AQS4</accession>
<evidence type="ECO:0000256" key="1">
    <source>
        <dbReference type="ARBA" id="ARBA00010641"/>
    </source>
</evidence>
<keyword evidence="3" id="KW-0805">Transcription regulation</keyword>
<evidence type="ECO:0000256" key="3">
    <source>
        <dbReference type="ARBA" id="ARBA00023015"/>
    </source>
</evidence>
<dbReference type="Gene3D" id="3.10.450.50">
    <property type="match status" value="1"/>
</dbReference>
<gene>
    <name evidence="8" type="ORF">FB566_0374</name>
</gene>
<dbReference type="GO" id="GO:0016987">
    <property type="term" value="F:sigma factor activity"/>
    <property type="evidence" value="ECO:0007669"/>
    <property type="project" value="UniProtKB-KW"/>
</dbReference>
<evidence type="ECO:0000259" key="6">
    <source>
        <dbReference type="Pfam" id="PF04542"/>
    </source>
</evidence>
<dbReference type="NCBIfam" id="NF007214">
    <property type="entry name" value="PRK09636.1"/>
    <property type="match status" value="1"/>
</dbReference>
<protein>
    <submittedName>
        <fullName evidence="8">RNA polymerase sigma-70 factor (ECF subfamily)</fullName>
    </submittedName>
</protein>
<dbReference type="InterPro" id="IPR013249">
    <property type="entry name" value="RNA_pol_sigma70_r4_t2"/>
</dbReference>
<dbReference type="InterPro" id="IPR052704">
    <property type="entry name" value="ECF_Sigma-70_Domain"/>
</dbReference>
<dbReference type="InParanoid" id="A0A543AQS4"/>
<comment type="caution">
    <text evidence="8">The sequence shown here is derived from an EMBL/GenBank/DDBJ whole genome shotgun (WGS) entry which is preliminary data.</text>
</comment>
<dbReference type="InterPro" id="IPR013325">
    <property type="entry name" value="RNA_pol_sigma_r2"/>
</dbReference>
<dbReference type="InterPro" id="IPR007627">
    <property type="entry name" value="RNA_pol_sigma70_r2"/>
</dbReference>
<organism evidence="8 9">
    <name type="scientific">Stackebrandtia endophytica</name>
    <dbReference type="NCBI Taxonomy" id="1496996"/>
    <lineage>
        <taxon>Bacteria</taxon>
        <taxon>Bacillati</taxon>
        <taxon>Actinomycetota</taxon>
        <taxon>Actinomycetes</taxon>
        <taxon>Glycomycetales</taxon>
        <taxon>Glycomycetaceae</taxon>
        <taxon>Stackebrandtia</taxon>
    </lineage>
</organism>
<dbReference type="NCBIfam" id="TIGR02937">
    <property type="entry name" value="sigma70-ECF"/>
    <property type="match status" value="1"/>
</dbReference>
<keyword evidence="4" id="KW-0731">Sigma factor</keyword>
<dbReference type="Pfam" id="PF08281">
    <property type="entry name" value="Sigma70_r4_2"/>
    <property type="match status" value="1"/>
</dbReference>
<comment type="similarity">
    <text evidence="1">Belongs to the sigma-70 factor family. ECF subfamily.</text>
</comment>
<dbReference type="Gene3D" id="1.10.10.10">
    <property type="entry name" value="Winged helix-like DNA-binding domain superfamily/Winged helix DNA-binding domain"/>
    <property type="match status" value="1"/>
</dbReference>
<comment type="subunit">
    <text evidence="2">Interacts transiently with the RNA polymerase catalytic core formed by RpoA, RpoB, RpoC and RpoZ (2 alpha, 1 beta, 1 beta' and 1 omega subunit) to form the RNA polymerase holoenzyme that can initiate transcription.</text>
</comment>
<dbReference type="RefSeq" id="WP_211347484.1">
    <property type="nucleotide sequence ID" value="NZ_VFOW01000001.1"/>
</dbReference>
<dbReference type="InterPro" id="IPR014284">
    <property type="entry name" value="RNA_pol_sigma-70_dom"/>
</dbReference>
<feature type="domain" description="RNA polymerase sigma factor 70 region 4 type 2" evidence="7">
    <location>
        <begin position="112"/>
        <end position="162"/>
    </location>
</feature>
<dbReference type="InterPro" id="IPR036388">
    <property type="entry name" value="WH-like_DNA-bd_sf"/>
</dbReference>
<dbReference type="SUPFAM" id="SSF88946">
    <property type="entry name" value="Sigma2 domain of RNA polymerase sigma factors"/>
    <property type="match status" value="1"/>
</dbReference>
<keyword evidence="5" id="KW-0804">Transcription</keyword>
<evidence type="ECO:0000256" key="2">
    <source>
        <dbReference type="ARBA" id="ARBA00011344"/>
    </source>
</evidence>
<evidence type="ECO:0000259" key="7">
    <source>
        <dbReference type="Pfam" id="PF08281"/>
    </source>
</evidence>
<dbReference type="InterPro" id="IPR013324">
    <property type="entry name" value="RNA_pol_sigma_r3/r4-like"/>
</dbReference>
<dbReference type="SUPFAM" id="SSF88659">
    <property type="entry name" value="Sigma3 and sigma4 domains of RNA polymerase sigma factors"/>
    <property type="match status" value="1"/>
</dbReference>
<sequence length="313" mass="34970">MSIESDPTALFESHRRRLFNIAYRMLGSATEAEDAVQDVYPRWHRSRPELLVSPEAWLTRVLVNGCLNRLASARSTRERYVGPWLPEPVLTDSALLGPLETVEQRESVSTAMLVLLERLTPRERAAVILREAFQYPHRDIANILGVSESLSQQLCLRARRRLADGTTRFEPGDGHRRRLTREFLAAASTGDTSGLRTLLTDDVVAWADGGGKASAARRPIVGVDKVVRYLTGWLSRIEEAPTEYSPLTLLSAEVNGAPAVIGRTPEAVFGVMVFHRRGTRIDLLHVIANPDKLRFITRQLPTADTAVLYDEPR</sequence>
<keyword evidence="9" id="KW-1185">Reference proteome</keyword>
<evidence type="ECO:0000256" key="4">
    <source>
        <dbReference type="ARBA" id="ARBA00023082"/>
    </source>
</evidence>
<dbReference type="PANTHER" id="PTHR30173">
    <property type="entry name" value="SIGMA 19 FACTOR"/>
    <property type="match status" value="1"/>
</dbReference>
<dbReference type="Pfam" id="PF04542">
    <property type="entry name" value="Sigma70_r2"/>
    <property type="match status" value="1"/>
</dbReference>
<dbReference type="GO" id="GO:0003677">
    <property type="term" value="F:DNA binding"/>
    <property type="evidence" value="ECO:0007669"/>
    <property type="project" value="InterPro"/>
</dbReference>
<dbReference type="InterPro" id="IPR032710">
    <property type="entry name" value="NTF2-like_dom_sf"/>
</dbReference>
<evidence type="ECO:0000313" key="9">
    <source>
        <dbReference type="Proteomes" id="UP000317043"/>
    </source>
</evidence>
<name>A0A543AQS4_9ACTN</name>
<evidence type="ECO:0000313" key="8">
    <source>
        <dbReference type="EMBL" id="TQL74885.1"/>
    </source>
</evidence>
<dbReference type="PANTHER" id="PTHR30173:SF36">
    <property type="entry name" value="ECF RNA POLYMERASE SIGMA FACTOR SIGJ"/>
    <property type="match status" value="1"/>
</dbReference>
<dbReference type="GO" id="GO:0006352">
    <property type="term" value="P:DNA-templated transcription initiation"/>
    <property type="evidence" value="ECO:0007669"/>
    <property type="project" value="InterPro"/>
</dbReference>
<dbReference type="EMBL" id="VFOW01000001">
    <property type="protein sequence ID" value="TQL74885.1"/>
    <property type="molecule type" value="Genomic_DNA"/>
</dbReference>
<dbReference type="SUPFAM" id="SSF54427">
    <property type="entry name" value="NTF2-like"/>
    <property type="match status" value="1"/>
</dbReference>
<feature type="domain" description="RNA polymerase sigma-70 region 2" evidence="6">
    <location>
        <begin position="10"/>
        <end position="74"/>
    </location>
</feature>
<dbReference type="AlphaFoldDB" id="A0A543AQS4"/>
<reference evidence="8 9" key="1">
    <citation type="submission" date="2019-06" db="EMBL/GenBank/DDBJ databases">
        <title>Sequencing the genomes of 1000 actinobacteria strains.</title>
        <authorList>
            <person name="Klenk H.-P."/>
        </authorList>
    </citation>
    <scope>NUCLEOTIDE SEQUENCE [LARGE SCALE GENOMIC DNA]</scope>
    <source>
        <strain evidence="8 9">DSM 45928</strain>
    </source>
</reference>
<proteinExistence type="inferred from homology"/>
<dbReference type="Proteomes" id="UP000317043">
    <property type="component" value="Unassembled WGS sequence"/>
</dbReference>
<evidence type="ECO:0000256" key="5">
    <source>
        <dbReference type="ARBA" id="ARBA00023163"/>
    </source>
</evidence>